<dbReference type="InterPro" id="IPR013506">
    <property type="entry name" value="Topo_IIA_bsu_dom2"/>
</dbReference>
<keyword evidence="7" id="KW-0799">Topoisomerase</keyword>
<dbReference type="GO" id="GO:0005524">
    <property type="term" value="F:ATP binding"/>
    <property type="evidence" value="ECO:0007669"/>
    <property type="project" value="UniProtKB-KW"/>
</dbReference>
<evidence type="ECO:0000256" key="4">
    <source>
        <dbReference type="ARBA" id="ARBA00012895"/>
    </source>
</evidence>
<dbReference type="Gene3D" id="3.30.565.10">
    <property type="entry name" value="Histidine kinase-like ATPase, C-terminal domain"/>
    <property type="match status" value="1"/>
</dbReference>
<dbReference type="SUPFAM" id="SSF54211">
    <property type="entry name" value="Ribosomal protein S5 domain 2-like"/>
    <property type="match status" value="1"/>
</dbReference>
<evidence type="ECO:0000313" key="12">
    <source>
        <dbReference type="Proteomes" id="UP000327294"/>
    </source>
</evidence>
<dbReference type="SUPFAM" id="SSF55874">
    <property type="entry name" value="ATPase domain of HSP90 chaperone/DNA topoisomerase II/histidine kinase"/>
    <property type="match status" value="1"/>
</dbReference>
<evidence type="ECO:0000259" key="10">
    <source>
        <dbReference type="SMART" id="SM00387"/>
    </source>
</evidence>
<dbReference type="KEGG" id="sphv:F9278_44240"/>
<keyword evidence="5" id="KW-0547">Nucleotide-binding</keyword>
<evidence type="ECO:0000256" key="3">
    <source>
        <dbReference type="ARBA" id="ARBA00010708"/>
    </source>
</evidence>
<sequence length="388" mass="41378">MSEKAMPYDAARIEVLEGRDAVRKRPGMYVGSTGERGLYHMVYVIADRAVEEALAGRAASVGITLVPDDGVRVTDDGPGLPVGAAGHTGGPTLEAVLTDMGALTGSDDRHTVHLGHFGLGPSVTNALSGRLTAEVRRAGTRWVQEYARGLAVGDPVAAGPATGSGTTFTFWPDADIFETVRYSYAVLAERFRELAFLNRDLDIRLADERSPDESRSERFRFPGGIRDFVAFLDEGSGAPVHPDVIGFTREDPRMAGTVEVALRWGGGGTEQVRGFANSLPTYEGGTHLEGFRDGLTAALDAYARRRRLLTAADPALDADRIGEGLTAVVSVRLDRLEFSGATRSRLGGDAVRGSVADAVREGLDAWLTAHPDEAAAVVDHLVRGRPGR</sequence>
<dbReference type="PANTHER" id="PTHR45866">
    <property type="entry name" value="DNA GYRASE/TOPOISOMERASE SUBUNIT B"/>
    <property type="match status" value="1"/>
</dbReference>
<feature type="domain" description="Histidine kinase/HSP90-like ATPase" evidence="10">
    <location>
        <begin position="33"/>
        <end position="176"/>
    </location>
</feature>
<dbReference type="GO" id="GO:0003677">
    <property type="term" value="F:DNA binding"/>
    <property type="evidence" value="ECO:0007669"/>
    <property type="project" value="UniProtKB-KW"/>
</dbReference>
<comment type="cofactor">
    <cofactor evidence="2">
        <name>Mg(2+)</name>
        <dbReference type="ChEBI" id="CHEBI:18420"/>
    </cofactor>
</comment>
<dbReference type="GO" id="GO:0006265">
    <property type="term" value="P:DNA topological change"/>
    <property type="evidence" value="ECO:0007669"/>
    <property type="project" value="InterPro"/>
</dbReference>
<organism evidence="11 12">
    <name type="scientific">Streptomyces phaeolivaceus</name>
    <dbReference type="NCBI Taxonomy" id="2653200"/>
    <lineage>
        <taxon>Bacteria</taxon>
        <taxon>Bacillati</taxon>
        <taxon>Actinomycetota</taxon>
        <taxon>Actinomycetes</taxon>
        <taxon>Kitasatosporales</taxon>
        <taxon>Streptomycetaceae</taxon>
        <taxon>Streptomyces</taxon>
    </lineage>
</organism>
<keyword evidence="8" id="KW-0238">DNA-binding</keyword>
<keyword evidence="9" id="KW-0413">Isomerase</keyword>
<accession>A0A5P8KHC6</accession>
<dbReference type="EC" id="5.6.2.2" evidence="4"/>
<dbReference type="PRINTS" id="PR01159">
    <property type="entry name" value="DNAGYRASEB"/>
</dbReference>
<proteinExistence type="inferred from homology"/>
<dbReference type="SMART" id="SM00433">
    <property type="entry name" value="TOP2c"/>
    <property type="match status" value="1"/>
</dbReference>
<evidence type="ECO:0000313" key="11">
    <source>
        <dbReference type="EMBL" id="QFR02028.1"/>
    </source>
</evidence>
<evidence type="ECO:0000256" key="1">
    <source>
        <dbReference type="ARBA" id="ARBA00000185"/>
    </source>
</evidence>
<comment type="similarity">
    <text evidence="3">Belongs to the type II topoisomerase GyrB family.</text>
</comment>
<dbReference type="InterPro" id="IPR000565">
    <property type="entry name" value="Topo_IIA_B"/>
</dbReference>
<evidence type="ECO:0000256" key="6">
    <source>
        <dbReference type="ARBA" id="ARBA00022840"/>
    </source>
</evidence>
<comment type="catalytic activity">
    <reaction evidence="1">
        <text>ATP-dependent breakage, passage and rejoining of double-stranded DNA.</text>
        <dbReference type="EC" id="5.6.2.2"/>
    </reaction>
</comment>
<name>A0A5P8KHC6_9ACTN</name>
<evidence type="ECO:0000256" key="5">
    <source>
        <dbReference type="ARBA" id="ARBA00022741"/>
    </source>
</evidence>
<evidence type="ECO:0000256" key="9">
    <source>
        <dbReference type="ARBA" id="ARBA00023235"/>
    </source>
</evidence>
<dbReference type="InterPro" id="IPR014721">
    <property type="entry name" value="Ribsml_uS5_D2-typ_fold_subgr"/>
</dbReference>
<dbReference type="Proteomes" id="UP000327294">
    <property type="component" value="Chromosome"/>
</dbReference>
<evidence type="ECO:0000256" key="2">
    <source>
        <dbReference type="ARBA" id="ARBA00001946"/>
    </source>
</evidence>
<dbReference type="GO" id="GO:0003918">
    <property type="term" value="F:DNA topoisomerase type II (double strand cut, ATP-hydrolyzing) activity"/>
    <property type="evidence" value="ECO:0007669"/>
    <property type="project" value="UniProtKB-EC"/>
</dbReference>
<dbReference type="CDD" id="cd00822">
    <property type="entry name" value="TopoII_Trans_DNA_gyrase"/>
    <property type="match status" value="1"/>
</dbReference>
<protein>
    <recommendedName>
        <fullName evidence="4">DNA topoisomerase (ATP-hydrolyzing)</fullName>
        <ecNumber evidence="4">5.6.2.2</ecNumber>
    </recommendedName>
</protein>
<dbReference type="EMBL" id="CP045096">
    <property type="protein sequence ID" value="QFR02028.1"/>
    <property type="molecule type" value="Genomic_DNA"/>
</dbReference>
<dbReference type="Pfam" id="PF00204">
    <property type="entry name" value="DNA_gyraseB"/>
    <property type="match status" value="1"/>
</dbReference>
<reference evidence="11 12" key="1">
    <citation type="submission" date="2019-10" db="EMBL/GenBank/DDBJ databases">
        <title>Streptomyces sp. strain GY16 isolated from leaves of Broussonetia papyrifera.</title>
        <authorList>
            <person name="Mo P."/>
        </authorList>
    </citation>
    <scope>NUCLEOTIDE SEQUENCE [LARGE SCALE GENOMIC DNA]</scope>
    <source>
        <strain evidence="11 12">GY16</strain>
    </source>
</reference>
<keyword evidence="6" id="KW-0067">ATP-binding</keyword>
<dbReference type="AlphaFoldDB" id="A0A5P8KHC6"/>
<dbReference type="PANTHER" id="PTHR45866:SF1">
    <property type="entry name" value="DNA GYRASE SUBUNIT B, MITOCHONDRIAL"/>
    <property type="match status" value="1"/>
</dbReference>
<dbReference type="Gene3D" id="3.30.230.10">
    <property type="match status" value="1"/>
</dbReference>
<dbReference type="RefSeq" id="WP_152173349.1">
    <property type="nucleotide sequence ID" value="NZ_CP045096.1"/>
</dbReference>
<evidence type="ECO:0000256" key="8">
    <source>
        <dbReference type="ARBA" id="ARBA00023125"/>
    </source>
</evidence>
<dbReference type="PRINTS" id="PR00418">
    <property type="entry name" value="TPI2FAMILY"/>
</dbReference>
<dbReference type="SMART" id="SM00387">
    <property type="entry name" value="HATPase_c"/>
    <property type="match status" value="1"/>
</dbReference>
<dbReference type="InterPro" id="IPR003594">
    <property type="entry name" value="HATPase_dom"/>
</dbReference>
<evidence type="ECO:0000256" key="7">
    <source>
        <dbReference type="ARBA" id="ARBA00023029"/>
    </source>
</evidence>
<dbReference type="InterPro" id="IPR001241">
    <property type="entry name" value="Topo_IIA"/>
</dbReference>
<keyword evidence="12" id="KW-1185">Reference proteome</keyword>
<dbReference type="InterPro" id="IPR020568">
    <property type="entry name" value="Ribosomal_Su5_D2-typ_SF"/>
</dbReference>
<gene>
    <name evidence="11" type="ORF">F9278_44240</name>
</gene>
<dbReference type="InterPro" id="IPR036890">
    <property type="entry name" value="HATPase_C_sf"/>
</dbReference>